<dbReference type="Proteomes" id="UP000187486">
    <property type="component" value="Unassembled WGS sequence"/>
</dbReference>
<dbReference type="AlphaFoldDB" id="A0A1R0KDK4"/>
<proteinExistence type="predicted"/>
<sequence length="59" mass="6634">MRKDRRAPTVDQVRDLVTGEPDRVLPVADQIGVFVIEISGEFGEQGDHGQNRTSEQERV</sequence>
<accession>A0A1R0KDK4</accession>
<name>A0A1R0KDK4_9PSEU</name>
<reference evidence="1 2" key="1">
    <citation type="submission" date="2016-01" db="EMBL/GenBank/DDBJ databases">
        <title>Amycolatopsis coloradensis genome sequencing and assembly.</title>
        <authorList>
            <person name="Mayilraj S."/>
        </authorList>
    </citation>
    <scope>NUCLEOTIDE SEQUENCE [LARGE SCALE GENOMIC DNA]</scope>
    <source>
        <strain evidence="1 2">DSM 44225</strain>
    </source>
</reference>
<dbReference type="STRING" id="76021.BS329_40670"/>
<protein>
    <submittedName>
        <fullName evidence="1">Uncharacterized protein</fullName>
    </submittedName>
</protein>
<organism evidence="1 2">
    <name type="scientific">Amycolatopsis coloradensis</name>
    <dbReference type="NCBI Taxonomy" id="76021"/>
    <lineage>
        <taxon>Bacteria</taxon>
        <taxon>Bacillati</taxon>
        <taxon>Actinomycetota</taxon>
        <taxon>Actinomycetes</taxon>
        <taxon>Pseudonocardiales</taxon>
        <taxon>Pseudonocardiaceae</taxon>
        <taxon>Amycolatopsis</taxon>
    </lineage>
</organism>
<gene>
    <name evidence="1" type="ORF">BS329_40670</name>
</gene>
<evidence type="ECO:0000313" key="1">
    <source>
        <dbReference type="EMBL" id="OLZ43051.1"/>
    </source>
</evidence>
<keyword evidence="2" id="KW-1185">Reference proteome</keyword>
<comment type="caution">
    <text evidence="1">The sequence shown here is derived from an EMBL/GenBank/DDBJ whole genome shotgun (WGS) entry which is preliminary data.</text>
</comment>
<dbReference type="EMBL" id="MQUQ01000041">
    <property type="protein sequence ID" value="OLZ43051.1"/>
    <property type="molecule type" value="Genomic_DNA"/>
</dbReference>
<dbReference type="RefSeq" id="WP_076168829.1">
    <property type="nucleotide sequence ID" value="NZ_JBEZVB010000016.1"/>
</dbReference>
<evidence type="ECO:0000313" key="2">
    <source>
        <dbReference type="Proteomes" id="UP000187486"/>
    </source>
</evidence>